<evidence type="ECO:0000256" key="1">
    <source>
        <dbReference type="ARBA" id="ARBA00002204"/>
    </source>
</evidence>
<keyword evidence="5 9" id="KW-0862">Zinc</keyword>
<dbReference type="HAMAP" id="MF_01969">
    <property type="entry name" value="KynB"/>
    <property type="match status" value="1"/>
</dbReference>
<comment type="cofactor">
    <cofactor evidence="9">
        <name>Zn(2+)</name>
        <dbReference type="ChEBI" id="CHEBI:29105"/>
    </cofactor>
    <text evidence="9">Binds 2 zinc ions per subunit.</text>
</comment>
<dbReference type="FunFam" id="3.50.30.50:FF:000001">
    <property type="entry name" value="Kynurenine formamidase"/>
    <property type="match status" value="1"/>
</dbReference>
<sequence>MAQWIDISQPLSNQIAHWPGDTPFQYQLTASMVETNSVNIGNIQTSLHIGTHIDAPYHFSKNGKTVDQLPLEPYIGKAVVLDVSRTDIINAAVLSQMNWSNDIKRVLLHTSLPNNPTRFPEALPYLDPDIAPFLQAQGVVLLGVDMPSVDAPDSKDLSTHHALSKHGILILENLLLDTVPIGEYELIALPLAIQGADGSPVRAVIRPIKKEEKLHGK</sequence>
<dbReference type="InterPro" id="IPR017484">
    <property type="entry name" value="Kynurenine_formamidase_bac"/>
</dbReference>
<organism evidence="10 11">
    <name type="scientific">Virgibacillus chiguensis</name>
    <dbReference type="NCBI Taxonomy" id="411959"/>
    <lineage>
        <taxon>Bacteria</taxon>
        <taxon>Bacillati</taxon>
        <taxon>Bacillota</taxon>
        <taxon>Bacilli</taxon>
        <taxon>Bacillales</taxon>
        <taxon>Bacillaceae</taxon>
        <taxon>Virgibacillus</taxon>
    </lineage>
</organism>
<feature type="binding site" evidence="9">
    <location>
        <position position="48"/>
    </location>
    <ligand>
        <name>Zn(2+)</name>
        <dbReference type="ChEBI" id="CHEBI:29105"/>
        <label>1</label>
    </ligand>
</feature>
<feature type="binding site" evidence="9">
    <location>
        <position position="52"/>
    </location>
    <ligand>
        <name>Zn(2+)</name>
        <dbReference type="ChEBI" id="CHEBI:29105"/>
        <label>1</label>
    </ligand>
</feature>
<dbReference type="UniPathway" id="UPA00333">
    <property type="reaction ID" value="UER00454"/>
</dbReference>
<dbReference type="NCBIfam" id="TIGR03035">
    <property type="entry name" value="trp_arylform"/>
    <property type="match status" value="1"/>
</dbReference>
<comment type="catalytic activity">
    <reaction evidence="7 9">
        <text>N-formyl-L-kynurenine + H2O = L-kynurenine + formate + H(+)</text>
        <dbReference type="Rhea" id="RHEA:13009"/>
        <dbReference type="ChEBI" id="CHEBI:15377"/>
        <dbReference type="ChEBI" id="CHEBI:15378"/>
        <dbReference type="ChEBI" id="CHEBI:15740"/>
        <dbReference type="ChEBI" id="CHEBI:57959"/>
        <dbReference type="ChEBI" id="CHEBI:58629"/>
        <dbReference type="EC" id="3.5.1.9"/>
    </reaction>
</comment>
<comment type="subunit">
    <text evidence="2 9">Homodimer.</text>
</comment>
<feature type="binding site" evidence="9">
    <location>
        <position position="172"/>
    </location>
    <ligand>
        <name>Zn(2+)</name>
        <dbReference type="ChEBI" id="CHEBI:29105"/>
        <label>1</label>
    </ligand>
</feature>
<evidence type="ECO:0000256" key="8">
    <source>
        <dbReference type="ARBA" id="ARBA00060547"/>
    </source>
</evidence>
<evidence type="ECO:0000256" key="3">
    <source>
        <dbReference type="ARBA" id="ARBA00022723"/>
    </source>
</evidence>
<proteinExistence type="inferred from homology"/>
<evidence type="ECO:0000256" key="2">
    <source>
        <dbReference type="ARBA" id="ARBA00011738"/>
    </source>
</evidence>
<dbReference type="Pfam" id="PF04199">
    <property type="entry name" value="Cyclase"/>
    <property type="match status" value="1"/>
</dbReference>
<feature type="binding site" evidence="9">
    <location>
        <position position="172"/>
    </location>
    <ligand>
        <name>Zn(2+)</name>
        <dbReference type="ChEBI" id="CHEBI:29105"/>
        <label>2</label>
    </ligand>
</feature>
<evidence type="ECO:0000256" key="9">
    <source>
        <dbReference type="HAMAP-Rule" id="MF_01969"/>
    </source>
</evidence>
<reference evidence="11" key="1">
    <citation type="submission" date="2016-11" db="EMBL/GenBank/DDBJ databases">
        <authorList>
            <person name="Varghese N."/>
            <person name="Submissions S."/>
        </authorList>
    </citation>
    <scope>NUCLEOTIDE SEQUENCE [LARGE SCALE GENOMIC DNA]</scope>
    <source>
        <strain evidence="11">CGMCC 1.6496</strain>
    </source>
</reference>
<evidence type="ECO:0000313" key="11">
    <source>
        <dbReference type="Proteomes" id="UP000184079"/>
    </source>
</evidence>
<keyword evidence="11" id="KW-1185">Reference proteome</keyword>
<dbReference type="Gene3D" id="3.50.30.50">
    <property type="entry name" value="Putative cyclase"/>
    <property type="match status" value="1"/>
</dbReference>
<feature type="binding site" evidence="9">
    <location>
        <position position="54"/>
    </location>
    <ligand>
        <name>Zn(2+)</name>
        <dbReference type="ChEBI" id="CHEBI:29105"/>
        <label>1</label>
    </ligand>
</feature>
<name>A0A1M5VZI8_9BACI</name>
<comment type="function">
    <text evidence="1 9">Catalyzes the hydrolysis of N-formyl-L-kynurenine to L-kynurenine, the second step in the kynurenine pathway of tryptophan degradation.</text>
</comment>
<evidence type="ECO:0000256" key="5">
    <source>
        <dbReference type="ARBA" id="ARBA00022833"/>
    </source>
</evidence>
<accession>A0A1M5VZI8</accession>
<gene>
    <name evidence="9" type="primary">kynB</name>
    <name evidence="10" type="ORF">SAMN05421807_11444</name>
</gene>
<feature type="active site" description="Proton donor/acceptor" evidence="9">
    <location>
        <position position="58"/>
    </location>
</feature>
<keyword evidence="4 9" id="KW-0378">Hydrolase</keyword>
<evidence type="ECO:0000256" key="7">
    <source>
        <dbReference type="ARBA" id="ARBA00048496"/>
    </source>
</evidence>
<comment type="pathway">
    <text evidence="8 9">Amino-acid degradation; L-tryptophan degradation via kynurenine pathway; L-kynurenine from L-tryptophan: step 2/2.</text>
</comment>
<evidence type="ECO:0000256" key="4">
    <source>
        <dbReference type="ARBA" id="ARBA00022801"/>
    </source>
</evidence>
<dbReference type="InterPro" id="IPR037175">
    <property type="entry name" value="KFase_sf"/>
</dbReference>
<dbReference type="GO" id="GO:0008270">
    <property type="term" value="F:zinc ion binding"/>
    <property type="evidence" value="ECO:0007669"/>
    <property type="project" value="UniProtKB-UniRule"/>
</dbReference>
<dbReference type="GO" id="GO:0004328">
    <property type="term" value="F:formamidase activity"/>
    <property type="evidence" value="ECO:0007669"/>
    <property type="project" value="InterPro"/>
</dbReference>
<dbReference type="GO" id="GO:0019441">
    <property type="term" value="P:L-tryptophan catabolic process to kynurenine"/>
    <property type="evidence" value="ECO:0007669"/>
    <property type="project" value="UniProtKB-UniRule"/>
</dbReference>
<dbReference type="PANTHER" id="PTHR31118:SF32">
    <property type="entry name" value="KYNURENINE FORMAMIDASE"/>
    <property type="match status" value="1"/>
</dbReference>
<dbReference type="OrthoDB" id="9796085at2"/>
<comment type="similarity">
    <text evidence="9">Belongs to the Cyclase 1 superfamily. KynB family.</text>
</comment>
<keyword evidence="6 9" id="KW-0823">Tryptophan catabolism</keyword>
<dbReference type="SUPFAM" id="SSF102198">
    <property type="entry name" value="Putative cyclase"/>
    <property type="match status" value="1"/>
</dbReference>
<dbReference type="EMBL" id="FQXD01000014">
    <property type="protein sequence ID" value="SHH80343.1"/>
    <property type="molecule type" value="Genomic_DNA"/>
</dbReference>
<dbReference type="GO" id="GO:0004061">
    <property type="term" value="F:arylformamidase activity"/>
    <property type="evidence" value="ECO:0007669"/>
    <property type="project" value="UniProtKB-UniRule"/>
</dbReference>
<dbReference type="AlphaFoldDB" id="A0A1M5VZI8"/>
<feature type="binding site" evidence="9">
    <location>
        <position position="18"/>
    </location>
    <ligand>
        <name>substrate</name>
    </ligand>
</feature>
<dbReference type="InterPro" id="IPR007325">
    <property type="entry name" value="KFase/CYL"/>
</dbReference>
<dbReference type="PANTHER" id="PTHR31118">
    <property type="entry name" value="CYCLASE-LIKE PROTEIN 2"/>
    <property type="match status" value="1"/>
</dbReference>
<keyword evidence="3 9" id="KW-0479">Metal-binding</keyword>
<protein>
    <recommendedName>
        <fullName evidence="9">Kynurenine formamidase</fullName>
        <shortName evidence="9">KFA</shortName>
        <shortName evidence="9">KFase</shortName>
        <ecNumber evidence="9">3.5.1.9</ecNumber>
    </recommendedName>
    <alternativeName>
        <fullName evidence="9">Arylformamidase</fullName>
    </alternativeName>
    <alternativeName>
        <fullName evidence="9">N-formylkynurenine formamidase</fullName>
        <shortName evidence="9">FKF</shortName>
    </alternativeName>
</protein>
<feature type="binding site" evidence="9">
    <location>
        <position position="160"/>
    </location>
    <ligand>
        <name>Zn(2+)</name>
        <dbReference type="ChEBI" id="CHEBI:29105"/>
        <label>2</label>
    </ligand>
</feature>
<evidence type="ECO:0000313" key="10">
    <source>
        <dbReference type="EMBL" id="SHH80343.1"/>
    </source>
</evidence>
<feature type="binding site" evidence="9">
    <location>
        <position position="54"/>
    </location>
    <ligand>
        <name>Zn(2+)</name>
        <dbReference type="ChEBI" id="CHEBI:29105"/>
        <label>2</label>
    </ligand>
</feature>
<dbReference type="EC" id="3.5.1.9" evidence="9"/>
<dbReference type="RefSeq" id="WP_073011210.1">
    <property type="nucleotide sequence ID" value="NZ_FQXD01000014.1"/>
</dbReference>
<dbReference type="Proteomes" id="UP000184079">
    <property type="component" value="Unassembled WGS sequence"/>
</dbReference>
<evidence type="ECO:0000256" key="6">
    <source>
        <dbReference type="ARBA" id="ARBA00023079"/>
    </source>
</evidence>